<dbReference type="EMBL" id="CACVKT020007649">
    <property type="protein sequence ID" value="CAC5409883.1"/>
    <property type="molecule type" value="Genomic_DNA"/>
</dbReference>
<evidence type="ECO:0000259" key="3">
    <source>
        <dbReference type="PROSITE" id="PS50994"/>
    </source>
</evidence>
<organism evidence="4 5">
    <name type="scientific">Mytilus coruscus</name>
    <name type="common">Sea mussel</name>
    <dbReference type="NCBI Taxonomy" id="42192"/>
    <lineage>
        <taxon>Eukaryota</taxon>
        <taxon>Metazoa</taxon>
        <taxon>Spiralia</taxon>
        <taxon>Lophotrochozoa</taxon>
        <taxon>Mollusca</taxon>
        <taxon>Bivalvia</taxon>
        <taxon>Autobranchia</taxon>
        <taxon>Pteriomorphia</taxon>
        <taxon>Mytilida</taxon>
        <taxon>Mytiloidea</taxon>
        <taxon>Mytilidae</taxon>
        <taxon>Mytilinae</taxon>
        <taxon>Mytilus</taxon>
    </lineage>
</organism>
<dbReference type="Gene3D" id="3.30.420.10">
    <property type="entry name" value="Ribonuclease H-like superfamily/Ribonuclease H"/>
    <property type="match status" value="1"/>
</dbReference>
<dbReference type="OrthoDB" id="6059359at2759"/>
<reference evidence="4 5" key="1">
    <citation type="submission" date="2020-06" db="EMBL/GenBank/DDBJ databases">
        <authorList>
            <person name="Li R."/>
            <person name="Bekaert M."/>
        </authorList>
    </citation>
    <scope>NUCLEOTIDE SEQUENCE [LARGE SCALE GENOMIC DNA]</scope>
    <source>
        <strain evidence="5">wild</strain>
    </source>
</reference>
<proteinExistence type="predicted"/>
<protein>
    <recommendedName>
        <fullName evidence="3">Integrase catalytic domain-containing protein</fullName>
    </recommendedName>
</protein>
<keyword evidence="5" id="KW-1185">Reference proteome</keyword>
<accession>A0A6J8DMN4</accession>
<keyword evidence="2" id="KW-1133">Transmembrane helix</keyword>
<dbReference type="GO" id="GO:0015074">
    <property type="term" value="P:DNA integration"/>
    <property type="evidence" value="ECO:0007669"/>
    <property type="project" value="InterPro"/>
</dbReference>
<dbReference type="InterPro" id="IPR012337">
    <property type="entry name" value="RNaseH-like_sf"/>
</dbReference>
<dbReference type="PROSITE" id="PS50994">
    <property type="entry name" value="INTEGRASE"/>
    <property type="match status" value="1"/>
</dbReference>
<feature type="domain" description="Integrase catalytic" evidence="3">
    <location>
        <begin position="1"/>
        <end position="151"/>
    </location>
</feature>
<evidence type="ECO:0000256" key="2">
    <source>
        <dbReference type="SAM" id="Phobius"/>
    </source>
</evidence>
<keyword evidence="2" id="KW-0812">Transmembrane</keyword>
<keyword evidence="2" id="KW-0472">Membrane</keyword>
<evidence type="ECO:0000313" key="5">
    <source>
        <dbReference type="Proteomes" id="UP000507470"/>
    </source>
</evidence>
<feature type="transmembrane region" description="Helical" evidence="2">
    <location>
        <begin position="12"/>
        <end position="29"/>
    </location>
</feature>
<evidence type="ECO:0000256" key="1">
    <source>
        <dbReference type="SAM" id="MobiDB-lite"/>
    </source>
</evidence>
<gene>
    <name evidence="4" type="ORF">MCOR_43113</name>
</gene>
<dbReference type="SUPFAM" id="SSF53098">
    <property type="entry name" value="Ribonuclease H-like"/>
    <property type="match status" value="1"/>
</dbReference>
<dbReference type="InterPro" id="IPR036397">
    <property type="entry name" value="RNaseH_sf"/>
</dbReference>
<evidence type="ECO:0000313" key="4">
    <source>
        <dbReference type="EMBL" id="CAC5409883.1"/>
    </source>
</evidence>
<feature type="region of interest" description="Disordered" evidence="1">
    <location>
        <begin position="181"/>
        <end position="205"/>
    </location>
</feature>
<dbReference type="AlphaFoldDB" id="A0A6J8DMN4"/>
<sequence>MQRHEVTYRNKTFKYVLSILVVFSRYVWLRPLQDKHSATVKRELKSVFGEFGEPKVIQHDCGKEFEGEVRIFLKKEKNQADKEPSIPPAESGKSGKNAFNFEKKIAFDLLKMKQVGVNWVRQLQKYERKINDGPKECLAWKCPFEIYYGRTRQSHLRKSFKSPQVWEDHVKHNRNLVQKATRHCNDRKNKAWMKKSKTPISDNKF</sequence>
<name>A0A6J8DMN4_MYTCO</name>
<dbReference type="InterPro" id="IPR001584">
    <property type="entry name" value="Integrase_cat-core"/>
</dbReference>
<dbReference type="Proteomes" id="UP000507470">
    <property type="component" value="Unassembled WGS sequence"/>
</dbReference>
<dbReference type="GO" id="GO:0003676">
    <property type="term" value="F:nucleic acid binding"/>
    <property type="evidence" value="ECO:0007669"/>
    <property type="project" value="InterPro"/>
</dbReference>